<dbReference type="AlphaFoldDB" id="A0A3N2BGW3"/>
<proteinExistence type="predicted"/>
<evidence type="ECO:0008006" key="4">
    <source>
        <dbReference type="Google" id="ProtNLM"/>
    </source>
</evidence>
<reference evidence="2 3" key="1">
    <citation type="submission" date="2018-11" db="EMBL/GenBank/DDBJ databases">
        <title>Sequencing the genomes of 1000 actinobacteria strains.</title>
        <authorList>
            <person name="Klenk H.-P."/>
        </authorList>
    </citation>
    <scope>NUCLEOTIDE SEQUENCE [LARGE SCALE GENOMIC DNA]</scope>
    <source>
        <strain evidence="2 3">DSM 11294</strain>
    </source>
</reference>
<evidence type="ECO:0000313" key="3">
    <source>
        <dbReference type="Proteomes" id="UP000280668"/>
    </source>
</evidence>
<dbReference type="EMBL" id="RKHK01000001">
    <property type="protein sequence ID" value="ROR74499.1"/>
    <property type="molecule type" value="Genomic_DNA"/>
</dbReference>
<protein>
    <recommendedName>
        <fullName evidence="4">Peptidase M50B-like protein</fullName>
    </recommendedName>
</protein>
<keyword evidence="1" id="KW-1133">Transmembrane helix</keyword>
<accession>A0A3N2BGW3</accession>
<feature type="transmembrane region" description="Helical" evidence="1">
    <location>
        <begin position="82"/>
        <end position="103"/>
    </location>
</feature>
<comment type="caution">
    <text evidence="2">The sequence shown here is derived from an EMBL/GenBank/DDBJ whole genome shotgun (WGS) entry which is preliminary data.</text>
</comment>
<feature type="transmembrane region" description="Helical" evidence="1">
    <location>
        <begin position="109"/>
        <end position="131"/>
    </location>
</feature>
<organism evidence="2 3">
    <name type="scientific">Bogoriella caseilytica</name>
    <dbReference type="NCBI Taxonomy" id="56055"/>
    <lineage>
        <taxon>Bacteria</taxon>
        <taxon>Bacillati</taxon>
        <taxon>Actinomycetota</taxon>
        <taxon>Actinomycetes</taxon>
        <taxon>Micrococcales</taxon>
        <taxon>Bogoriellaceae</taxon>
        <taxon>Bogoriella</taxon>
    </lineage>
</organism>
<dbReference type="Proteomes" id="UP000280668">
    <property type="component" value="Unassembled WGS sequence"/>
</dbReference>
<evidence type="ECO:0000313" key="2">
    <source>
        <dbReference type="EMBL" id="ROR74499.1"/>
    </source>
</evidence>
<evidence type="ECO:0000256" key="1">
    <source>
        <dbReference type="SAM" id="Phobius"/>
    </source>
</evidence>
<gene>
    <name evidence="2" type="ORF">EDD31_2917</name>
</gene>
<keyword evidence="1" id="KW-0812">Transmembrane</keyword>
<name>A0A3N2BGW3_9MICO</name>
<sequence length="173" mass="18138">MLGAVWPALGYIAATVWMAVLIHEAGHYLAGLAVGLPARAMRIRLRPAPPHVALRDGEQWLSPEDRAYVPAFVQYRESAPAAWIFIAGGFVAETVAMVGLALATQAVAGLPAIVLLTSTAILLLYLAGDVIGSARSGEPTGDASALWRLSKAGTLTLIAVLLGARALALMMVW</sequence>
<feature type="transmembrane region" description="Helical" evidence="1">
    <location>
        <begin position="152"/>
        <end position="172"/>
    </location>
</feature>
<keyword evidence="3" id="KW-1185">Reference proteome</keyword>
<keyword evidence="1" id="KW-0472">Membrane</keyword>